<organism evidence="2 3">
    <name type="scientific">Xanthomonas codiaei</name>
    <dbReference type="NCBI Taxonomy" id="56463"/>
    <lineage>
        <taxon>Bacteria</taxon>
        <taxon>Pseudomonadati</taxon>
        <taxon>Pseudomonadota</taxon>
        <taxon>Gammaproteobacteria</taxon>
        <taxon>Lysobacterales</taxon>
        <taxon>Lysobacteraceae</taxon>
        <taxon>Xanthomonas</taxon>
    </lineage>
</organism>
<evidence type="ECO:0000313" key="2">
    <source>
        <dbReference type="EMBL" id="PPU63559.1"/>
    </source>
</evidence>
<evidence type="ECO:0000313" key="3">
    <source>
        <dbReference type="Proteomes" id="UP000237872"/>
    </source>
</evidence>
<reference evidence="2 3" key="1">
    <citation type="submission" date="2016-08" db="EMBL/GenBank/DDBJ databases">
        <authorList>
            <person name="Seilhamer J.J."/>
        </authorList>
    </citation>
    <scope>NUCLEOTIDE SEQUENCE [LARGE SCALE GENOMIC DNA]</scope>
    <source>
        <strain evidence="2 3">CFBP4690</strain>
    </source>
</reference>
<protein>
    <submittedName>
        <fullName evidence="1">DUF6058 family natural product biosynthesis protein</fullName>
    </submittedName>
</protein>
<dbReference type="AlphaFoldDB" id="A0A2S7CPY5"/>
<accession>A0A2S7CPY5</accession>
<comment type="caution">
    <text evidence="2">The sequence shown here is derived from an EMBL/GenBank/DDBJ whole genome shotgun (WGS) entry which is preliminary data.</text>
</comment>
<dbReference type="InterPro" id="IPR045694">
    <property type="entry name" value="DUF6058"/>
</dbReference>
<evidence type="ECO:0000313" key="1">
    <source>
        <dbReference type="EMBL" id="MFO3706874.1"/>
    </source>
</evidence>
<dbReference type="EMBL" id="MDEC01000015">
    <property type="protein sequence ID" value="PPU63559.1"/>
    <property type="molecule type" value="Genomic_DNA"/>
</dbReference>
<name>A0A2S7CPY5_9XANT</name>
<dbReference type="EMBL" id="JBJGBS010000124">
    <property type="protein sequence ID" value="MFO3706874.1"/>
    <property type="molecule type" value="Genomic_DNA"/>
</dbReference>
<dbReference type="RefSeq" id="WP_104541236.1">
    <property type="nucleotide sequence ID" value="NZ_JBJGBS010000124.1"/>
</dbReference>
<dbReference type="OrthoDB" id="7840905at2"/>
<dbReference type="Proteomes" id="UP001637990">
    <property type="component" value="Unassembled WGS sequence"/>
</dbReference>
<reference evidence="1 4" key="2">
    <citation type="submission" date="2024-11" db="EMBL/GenBank/DDBJ databases">
        <title>Genome sequencing of Xanthomonas codiaei.</title>
        <authorList>
            <person name="Studholme D.J."/>
        </authorList>
    </citation>
    <scope>NUCLEOTIDE SEQUENCE [LARGE SCALE GENOMIC DNA]</scope>
    <source>
        <strain evidence="1 4">NCPPB 4350</strain>
    </source>
</reference>
<sequence>MSDLEAYLDHHYRTAEQLAAACAISPETLTLLVNERLVPEPSYTVTEDGRFISQAFGEFQVHALAPGRYFHPGNAAWVVLALEARASEGAQRAHTALKERFRRNFAAALMELDKTVYRLPDSFTETGSVIAEGLDKRTESAWHHFLKGVFSLCVADVSSEASIARKEVLQEALIEMSDNGSKDVYSAEQRRQCLDTIGQYEAAAMPFSPLEYSRSSRKRLVEDLRPKLQVR</sequence>
<dbReference type="Proteomes" id="UP000237872">
    <property type="component" value="Unassembled WGS sequence"/>
</dbReference>
<keyword evidence="4" id="KW-1185">Reference proteome</keyword>
<gene>
    <name evidence="1" type="ORF">ACI6Q5_18310</name>
    <name evidence="2" type="ORF">XcodCFBP4690_12460</name>
</gene>
<dbReference type="Pfam" id="PF19531">
    <property type="entry name" value="DUF6058"/>
    <property type="match status" value="1"/>
</dbReference>
<proteinExistence type="predicted"/>
<evidence type="ECO:0000313" key="4">
    <source>
        <dbReference type="Proteomes" id="UP001637990"/>
    </source>
</evidence>